<name>A0A8U0V7G2_MUSPF</name>
<gene>
    <name evidence="3" type="primary">RAB40B</name>
</gene>
<organism evidence="2 3">
    <name type="scientific">Mustela putorius furo</name>
    <name type="common">European domestic ferret</name>
    <name type="synonym">Mustela furo</name>
    <dbReference type="NCBI Taxonomy" id="9669"/>
    <lineage>
        <taxon>Eukaryota</taxon>
        <taxon>Metazoa</taxon>
        <taxon>Chordata</taxon>
        <taxon>Craniata</taxon>
        <taxon>Vertebrata</taxon>
        <taxon>Euteleostomi</taxon>
        <taxon>Mammalia</taxon>
        <taxon>Eutheria</taxon>
        <taxon>Laurasiatheria</taxon>
        <taxon>Carnivora</taxon>
        <taxon>Caniformia</taxon>
        <taxon>Musteloidea</taxon>
        <taxon>Mustelidae</taxon>
        <taxon>Mustelinae</taxon>
        <taxon>Mustela</taxon>
    </lineage>
</organism>
<evidence type="ECO:0000313" key="3">
    <source>
        <dbReference type="RefSeq" id="XP_044941548.1"/>
    </source>
</evidence>
<accession>A0A8U0V7G2</accession>
<dbReference type="Proteomes" id="UP000000715">
    <property type="component" value="Unplaced"/>
</dbReference>
<reference evidence="3" key="1">
    <citation type="submission" date="2025-08" db="UniProtKB">
        <authorList>
            <consortium name="RefSeq"/>
        </authorList>
    </citation>
    <scope>IDENTIFICATION</scope>
    <source>
        <tissue evidence="3">Brain</tissue>
    </source>
</reference>
<dbReference type="OrthoDB" id="9837701at2759"/>
<dbReference type="CTD" id="10966"/>
<feature type="compositionally biased region" description="Polar residues" evidence="1">
    <location>
        <begin position="174"/>
        <end position="189"/>
    </location>
</feature>
<sequence length="300" mass="32200">MAGRGGATRCQQRGPPARGDLRTAGLARASVPAAASAPSGQPGMGAGVGGGTMSTLGSPVRAYDFLLKFLLVGDSDVGKGEILASLQDGAAESPYGHPAAFSRICMSDILHSRYSVGFCHTGRLWCKQKSQLQTAAWYRPGSGHTDPVNGTEPGPGPAALPPAHLRHSREQRPMETSQSLQQMVPGTQDSHVRKSKTRPFPYTTHKNRLQVDERPQCDTGSRPDPRGHRQRPLRPQPQPLLPRNVAKGKGSKGENELLGLPQDQSFCAAKETVIKTKRQTTGWKKVFANDNADRGLAFSL</sequence>
<dbReference type="AlphaFoldDB" id="A0A8U0V7G2"/>
<feature type="region of interest" description="Disordered" evidence="1">
    <location>
        <begin position="1"/>
        <end position="21"/>
    </location>
</feature>
<feature type="compositionally biased region" description="Basic and acidic residues" evidence="1">
    <location>
        <begin position="209"/>
        <end position="227"/>
    </location>
</feature>
<evidence type="ECO:0000256" key="1">
    <source>
        <dbReference type="SAM" id="MobiDB-lite"/>
    </source>
</evidence>
<keyword evidence="2" id="KW-1185">Reference proteome</keyword>
<proteinExistence type="predicted"/>
<dbReference type="RefSeq" id="XP_044941548.1">
    <property type="nucleotide sequence ID" value="XM_045085613.1"/>
</dbReference>
<dbReference type="GeneID" id="101685369"/>
<feature type="region of interest" description="Disordered" evidence="1">
    <location>
        <begin position="138"/>
        <end position="259"/>
    </location>
</feature>
<protein>
    <submittedName>
        <fullName evidence="3">Ras-related protein Rab-40B isoform X2</fullName>
    </submittedName>
</protein>
<evidence type="ECO:0000313" key="2">
    <source>
        <dbReference type="Proteomes" id="UP000000715"/>
    </source>
</evidence>